<sequence>MKQKLVIRVTLNNGKNSPLFLGWLIKKIKINNGKKNARSKAMQIAVGIQVRSISLPGIMSKRLVDTTSIASIFPPDRSDTESDTSSESNESCPRFSCSIDTIFPPARSPSQSDSSENYDEIFPIDPFIATSSRRTRPMRVVKALAQAEVKVQAQDGNADDRAAEAGDKAAGKRPVVYL</sequence>
<organism evidence="2 3">
    <name type="scientific">Lithocarpus litseifolius</name>
    <dbReference type="NCBI Taxonomy" id="425828"/>
    <lineage>
        <taxon>Eukaryota</taxon>
        <taxon>Viridiplantae</taxon>
        <taxon>Streptophyta</taxon>
        <taxon>Embryophyta</taxon>
        <taxon>Tracheophyta</taxon>
        <taxon>Spermatophyta</taxon>
        <taxon>Magnoliopsida</taxon>
        <taxon>eudicotyledons</taxon>
        <taxon>Gunneridae</taxon>
        <taxon>Pentapetalae</taxon>
        <taxon>rosids</taxon>
        <taxon>fabids</taxon>
        <taxon>Fagales</taxon>
        <taxon>Fagaceae</taxon>
        <taxon>Lithocarpus</taxon>
    </lineage>
</organism>
<name>A0AAW2DEG3_9ROSI</name>
<dbReference type="EMBL" id="JAZDWU010000003">
    <property type="protein sequence ID" value="KAL0009022.1"/>
    <property type="molecule type" value="Genomic_DNA"/>
</dbReference>
<keyword evidence="3" id="KW-1185">Reference proteome</keyword>
<evidence type="ECO:0000313" key="3">
    <source>
        <dbReference type="Proteomes" id="UP001459277"/>
    </source>
</evidence>
<evidence type="ECO:0000313" key="2">
    <source>
        <dbReference type="EMBL" id="KAL0009022.1"/>
    </source>
</evidence>
<reference evidence="2 3" key="1">
    <citation type="submission" date="2024-01" db="EMBL/GenBank/DDBJ databases">
        <title>A telomere-to-telomere, gap-free genome of sweet tea (Lithocarpus litseifolius).</title>
        <authorList>
            <person name="Zhou J."/>
        </authorList>
    </citation>
    <scope>NUCLEOTIDE SEQUENCE [LARGE SCALE GENOMIC DNA]</scope>
    <source>
        <strain evidence="2">Zhou-2022a</strain>
        <tissue evidence="2">Leaf</tissue>
    </source>
</reference>
<dbReference type="AlphaFoldDB" id="A0AAW2DEG3"/>
<feature type="region of interest" description="Disordered" evidence="1">
    <location>
        <begin position="152"/>
        <end position="178"/>
    </location>
</feature>
<gene>
    <name evidence="2" type="ORF">SO802_010524</name>
</gene>
<comment type="caution">
    <text evidence="2">The sequence shown here is derived from an EMBL/GenBank/DDBJ whole genome shotgun (WGS) entry which is preliminary data.</text>
</comment>
<accession>A0AAW2DEG3</accession>
<proteinExistence type="predicted"/>
<feature type="region of interest" description="Disordered" evidence="1">
    <location>
        <begin position="71"/>
        <end position="95"/>
    </location>
</feature>
<evidence type="ECO:0000256" key="1">
    <source>
        <dbReference type="SAM" id="MobiDB-lite"/>
    </source>
</evidence>
<feature type="compositionally biased region" description="Basic and acidic residues" evidence="1">
    <location>
        <begin position="158"/>
        <end position="170"/>
    </location>
</feature>
<protein>
    <submittedName>
        <fullName evidence="2">Uncharacterized protein</fullName>
    </submittedName>
</protein>
<dbReference type="Proteomes" id="UP001459277">
    <property type="component" value="Unassembled WGS sequence"/>
</dbReference>